<dbReference type="Proteomes" id="UP001341840">
    <property type="component" value="Unassembled WGS sequence"/>
</dbReference>
<dbReference type="EMBL" id="JASCZI010120833">
    <property type="protein sequence ID" value="MED6155110.1"/>
    <property type="molecule type" value="Genomic_DNA"/>
</dbReference>
<dbReference type="InterPro" id="IPR045063">
    <property type="entry name" value="Dynamin_N"/>
</dbReference>
<feature type="domain" description="GED" evidence="4">
    <location>
        <begin position="576"/>
        <end position="669"/>
    </location>
</feature>
<evidence type="ECO:0000313" key="7">
    <source>
        <dbReference type="Proteomes" id="UP001341840"/>
    </source>
</evidence>
<dbReference type="CDD" id="cd08771">
    <property type="entry name" value="DLP_1"/>
    <property type="match status" value="1"/>
</dbReference>
<evidence type="ECO:0000256" key="1">
    <source>
        <dbReference type="ARBA" id="ARBA00022741"/>
    </source>
</evidence>
<dbReference type="SUPFAM" id="SSF52540">
    <property type="entry name" value="P-loop containing nucleoside triphosphate hydrolases"/>
    <property type="match status" value="1"/>
</dbReference>
<accession>A0ABU6U383</accession>
<dbReference type="PROSITE" id="PS51388">
    <property type="entry name" value="GED"/>
    <property type="match status" value="1"/>
</dbReference>
<keyword evidence="7" id="KW-1185">Reference proteome</keyword>
<reference evidence="6 7" key="1">
    <citation type="journal article" date="2023" name="Plants (Basel)">
        <title>Bridging the Gap: Combining Genomics and Transcriptomics Approaches to Understand Stylosanthes scabra, an Orphan Legume from the Brazilian Caatinga.</title>
        <authorList>
            <person name="Ferreira-Neto J.R.C."/>
            <person name="da Silva M.D."/>
            <person name="Binneck E."/>
            <person name="de Melo N.F."/>
            <person name="da Silva R.H."/>
            <person name="de Melo A.L.T.M."/>
            <person name="Pandolfi V."/>
            <person name="Bustamante F.O."/>
            <person name="Brasileiro-Vidal A.C."/>
            <person name="Benko-Iseppon A.M."/>
        </authorList>
    </citation>
    <scope>NUCLEOTIDE SEQUENCE [LARGE SCALE GENOMIC DNA]</scope>
    <source>
        <tissue evidence="6">Leaves</tissue>
    </source>
</reference>
<dbReference type="Gene3D" id="1.20.120.1240">
    <property type="entry name" value="Dynamin, middle domain"/>
    <property type="match status" value="1"/>
</dbReference>
<evidence type="ECO:0000256" key="2">
    <source>
        <dbReference type="ARBA" id="ARBA00023134"/>
    </source>
</evidence>
<dbReference type="InterPro" id="IPR030381">
    <property type="entry name" value="G_DYNAMIN_dom"/>
</dbReference>
<keyword evidence="3" id="KW-0505">Motor protein</keyword>
<keyword evidence="1" id="KW-0547">Nucleotide-binding</keyword>
<dbReference type="PROSITE" id="PS51718">
    <property type="entry name" value="G_DYNAMIN_2"/>
    <property type="match status" value="1"/>
</dbReference>
<keyword evidence="2" id="KW-0342">GTP-binding</keyword>
<dbReference type="PANTHER" id="PTHR11566">
    <property type="entry name" value="DYNAMIN"/>
    <property type="match status" value="1"/>
</dbReference>
<evidence type="ECO:0000313" key="6">
    <source>
        <dbReference type="EMBL" id="MED6155110.1"/>
    </source>
</evidence>
<evidence type="ECO:0000259" key="5">
    <source>
        <dbReference type="PROSITE" id="PS51718"/>
    </source>
</evidence>
<feature type="domain" description="Dynamin-type G" evidence="5">
    <location>
        <begin position="58"/>
        <end position="319"/>
    </location>
</feature>
<dbReference type="InterPro" id="IPR003130">
    <property type="entry name" value="GED"/>
</dbReference>
<dbReference type="EC" id="3.6.5.5" evidence="6"/>
<evidence type="ECO:0000256" key="3">
    <source>
        <dbReference type="ARBA" id="ARBA00023175"/>
    </source>
</evidence>
<dbReference type="Gene3D" id="3.40.50.300">
    <property type="entry name" value="P-loop containing nucleotide triphosphate hydrolases"/>
    <property type="match status" value="1"/>
</dbReference>
<keyword evidence="6" id="KW-0378">Hydrolase</keyword>
<comment type="caution">
    <text evidence="6">The sequence shown here is derived from an EMBL/GenBank/DDBJ whole genome shotgun (WGS) entry which is preliminary data.</text>
</comment>
<dbReference type="SMART" id="SM00053">
    <property type="entry name" value="DYNc"/>
    <property type="match status" value="1"/>
</dbReference>
<dbReference type="SMART" id="SM00302">
    <property type="entry name" value="GED"/>
    <property type="match status" value="1"/>
</dbReference>
<dbReference type="InterPro" id="IPR001401">
    <property type="entry name" value="Dynamin_GTPase"/>
</dbReference>
<name>A0ABU6U383_9FABA</name>
<dbReference type="Pfam" id="PF00350">
    <property type="entry name" value="Dynamin_N"/>
    <property type="match status" value="1"/>
</dbReference>
<dbReference type="PRINTS" id="PR00195">
    <property type="entry name" value="DYNAMIN"/>
</dbReference>
<dbReference type="Pfam" id="PF01031">
    <property type="entry name" value="Dynamin_M"/>
    <property type="match status" value="1"/>
</dbReference>
<protein>
    <submittedName>
        <fullName evidence="6">Dynamin- protein 4C</fullName>
        <ecNumber evidence="6">3.6.5.5</ecNumber>
    </submittedName>
</protein>
<organism evidence="6 7">
    <name type="scientific">Stylosanthes scabra</name>
    <dbReference type="NCBI Taxonomy" id="79078"/>
    <lineage>
        <taxon>Eukaryota</taxon>
        <taxon>Viridiplantae</taxon>
        <taxon>Streptophyta</taxon>
        <taxon>Embryophyta</taxon>
        <taxon>Tracheophyta</taxon>
        <taxon>Spermatophyta</taxon>
        <taxon>Magnoliopsida</taxon>
        <taxon>eudicotyledons</taxon>
        <taxon>Gunneridae</taxon>
        <taxon>Pentapetalae</taxon>
        <taxon>rosids</taxon>
        <taxon>fabids</taxon>
        <taxon>Fabales</taxon>
        <taxon>Fabaceae</taxon>
        <taxon>Papilionoideae</taxon>
        <taxon>50 kb inversion clade</taxon>
        <taxon>dalbergioids sensu lato</taxon>
        <taxon>Dalbergieae</taxon>
        <taxon>Pterocarpus clade</taxon>
        <taxon>Stylosanthes</taxon>
    </lineage>
</organism>
<gene>
    <name evidence="6" type="primary">DRP4C</name>
    <name evidence="6" type="ORF">PIB30_002318</name>
</gene>
<sequence>MGEGNHISPNNDCKTITVEPGAHDANFHAPLVSSYNDRIRPILDAFEDLRRLNITKQGIQLPTIVVVGDQSSGKSSVLESLAEITLPRGQGICTRVPLIMRLQHHPLPKPELVLEYNGQSVLTDESRVSDAIRIATDVLAGEGKGISNTPLTLLVKKNGVPDLTMVDLPGITRVPVHGQPENIYDQIVNIIMEYIRPEESIILNVLSATVDFSTCESIRMSQSVDKKGIRTLAVVTKVDKAPEGLLEKVMADDVNIGLGYVCVRNRIGDESYEEARMAEETLFRTHPLLSKIDKSIVGVPVLAQKLVQIQANSISKLFPEIVKKINDKLGSHLSELEKLPKSLTSVAEAMSAFMHIIGSAKESLRKILLRGEFDEFPDDKHMHCTARLVQMLDQYSNDLHNHQESDSSKKNFLMKEIKVLEEAKWIGLPNFVPRSTFLTLLQNRVQAISRIPVEFIDKVWDYLQEVMITVLVNHSEHYHQLQVAARRAVQNVISTMKDKSMKHVMEVVEMEKITDYTCNPEYIHEYKKLMANETEFSEDVLHCKCNTRNQCWVNLEGFGEVEVSHLRQYPCLVSQAFDLRMRLTSYWKIVLRRIIDSTALHLQFNINRLVNKDLGEKIVNEMMNPYGGGIERLLEESPSIASKRDRLKKSVAVLRESKDVVARIMDRISAEED</sequence>
<dbReference type="InterPro" id="IPR027417">
    <property type="entry name" value="P-loop_NTPase"/>
</dbReference>
<evidence type="ECO:0000259" key="4">
    <source>
        <dbReference type="PROSITE" id="PS51388"/>
    </source>
</evidence>
<dbReference type="InterPro" id="IPR022812">
    <property type="entry name" value="Dynamin"/>
</dbReference>
<dbReference type="Pfam" id="PF02212">
    <property type="entry name" value="GED"/>
    <property type="match status" value="1"/>
</dbReference>
<dbReference type="GO" id="GO:0016787">
    <property type="term" value="F:hydrolase activity"/>
    <property type="evidence" value="ECO:0007669"/>
    <property type="project" value="UniProtKB-KW"/>
</dbReference>
<dbReference type="InterPro" id="IPR000375">
    <property type="entry name" value="Dynamin_stalk"/>
</dbReference>
<dbReference type="PANTHER" id="PTHR11566:SF173">
    <property type="entry name" value="DYNAMIN-RELATED PROTEIN 4C"/>
    <property type="match status" value="1"/>
</dbReference>
<proteinExistence type="predicted"/>
<dbReference type="InterPro" id="IPR020850">
    <property type="entry name" value="GED_dom"/>
</dbReference>